<feature type="region of interest" description="Disordered" evidence="15">
    <location>
        <begin position="1428"/>
        <end position="1473"/>
    </location>
</feature>
<comment type="caution">
    <text evidence="17">The sequence shown here is derived from an EMBL/GenBank/DDBJ whole genome shotgun (WGS) entry which is preliminary data.</text>
</comment>
<keyword evidence="8" id="KW-0256">Endoplasmic reticulum</keyword>
<comment type="catalytic activity">
    <reaction evidence="12">
        <text>L-threonyl-[protein] + ATP = O-phospho-L-threonyl-[protein] + ADP + H(+)</text>
        <dbReference type="Rhea" id="RHEA:46608"/>
        <dbReference type="Rhea" id="RHEA-COMP:11060"/>
        <dbReference type="Rhea" id="RHEA-COMP:11605"/>
        <dbReference type="ChEBI" id="CHEBI:15378"/>
        <dbReference type="ChEBI" id="CHEBI:30013"/>
        <dbReference type="ChEBI" id="CHEBI:30616"/>
        <dbReference type="ChEBI" id="CHEBI:61977"/>
        <dbReference type="ChEBI" id="CHEBI:456216"/>
        <dbReference type="EC" id="2.7.11.1"/>
    </reaction>
</comment>
<dbReference type="EC" id="2.7.11.1" evidence="4"/>
<keyword evidence="7" id="KW-0813">Transport</keyword>
<feature type="region of interest" description="Disordered" evidence="15">
    <location>
        <begin position="1349"/>
        <end position="1372"/>
    </location>
</feature>
<dbReference type="GO" id="GO:0005783">
    <property type="term" value="C:endoplasmic reticulum"/>
    <property type="evidence" value="ECO:0007669"/>
    <property type="project" value="UniProtKB-SubCell"/>
</dbReference>
<feature type="compositionally biased region" description="Polar residues" evidence="15">
    <location>
        <begin position="442"/>
        <end position="453"/>
    </location>
</feature>
<evidence type="ECO:0000256" key="1">
    <source>
        <dbReference type="ARBA" id="ARBA00003747"/>
    </source>
</evidence>
<evidence type="ECO:0000256" key="13">
    <source>
        <dbReference type="ARBA" id="ARBA00048679"/>
    </source>
</evidence>
<feature type="compositionally biased region" description="Low complexity" evidence="15">
    <location>
        <begin position="1349"/>
        <end position="1358"/>
    </location>
</feature>
<comment type="subunit">
    <text evidence="3">Component of the EKC/KEOPS complex composed of at least BUD32, CGI121, GON7, KAE1 and PCC1; the whole complex dimerizes.</text>
</comment>
<evidence type="ECO:0000256" key="2">
    <source>
        <dbReference type="ARBA" id="ARBA00004240"/>
    </source>
</evidence>
<feature type="region of interest" description="Disordered" evidence="15">
    <location>
        <begin position="419"/>
        <end position="459"/>
    </location>
</feature>
<dbReference type="GO" id="GO:0005524">
    <property type="term" value="F:ATP binding"/>
    <property type="evidence" value="ECO:0007669"/>
    <property type="project" value="InterPro"/>
</dbReference>
<dbReference type="SUPFAM" id="SSF56112">
    <property type="entry name" value="Protein kinase-like (PK-like)"/>
    <property type="match status" value="1"/>
</dbReference>
<feature type="compositionally biased region" description="Polar residues" evidence="15">
    <location>
        <begin position="1169"/>
        <end position="1180"/>
    </location>
</feature>
<organism evidence="17 18">
    <name type="scientific">Staphylotrichum longicolle</name>
    <dbReference type="NCBI Taxonomy" id="669026"/>
    <lineage>
        <taxon>Eukaryota</taxon>
        <taxon>Fungi</taxon>
        <taxon>Dikarya</taxon>
        <taxon>Ascomycota</taxon>
        <taxon>Pezizomycotina</taxon>
        <taxon>Sordariomycetes</taxon>
        <taxon>Sordariomycetidae</taxon>
        <taxon>Sordariales</taxon>
        <taxon>Chaetomiaceae</taxon>
        <taxon>Staphylotrichum</taxon>
    </lineage>
</organism>
<evidence type="ECO:0000256" key="11">
    <source>
        <dbReference type="ARBA" id="ARBA00033194"/>
    </source>
</evidence>
<evidence type="ECO:0000256" key="3">
    <source>
        <dbReference type="ARBA" id="ARBA00011534"/>
    </source>
</evidence>
<comment type="subcellular location">
    <subcellularLocation>
        <location evidence="2">Endoplasmic reticulum</location>
    </subcellularLocation>
</comment>
<evidence type="ECO:0000313" key="17">
    <source>
        <dbReference type="EMBL" id="KAG7288930.1"/>
    </source>
</evidence>
<dbReference type="PROSITE" id="PS00109">
    <property type="entry name" value="PROTEIN_KINASE_TYR"/>
    <property type="match status" value="1"/>
</dbReference>
<feature type="region of interest" description="Disordered" evidence="15">
    <location>
        <begin position="479"/>
        <end position="521"/>
    </location>
</feature>
<dbReference type="GO" id="GO:0015031">
    <property type="term" value="P:protein transport"/>
    <property type="evidence" value="ECO:0007669"/>
    <property type="project" value="UniProtKB-KW"/>
</dbReference>
<keyword evidence="18" id="KW-1185">Reference proteome</keyword>
<accession>A0AAD4I041</accession>
<comment type="catalytic activity">
    <reaction evidence="13">
        <text>L-seryl-[protein] + ATP = O-phospho-L-seryl-[protein] + ADP + H(+)</text>
        <dbReference type="Rhea" id="RHEA:17989"/>
        <dbReference type="Rhea" id="RHEA-COMP:9863"/>
        <dbReference type="Rhea" id="RHEA-COMP:11604"/>
        <dbReference type="ChEBI" id="CHEBI:15378"/>
        <dbReference type="ChEBI" id="CHEBI:29999"/>
        <dbReference type="ChEBI" id="CHEBI:30616"/>
        <dbReference type="ChEBI" id="CHEBI:83421"/>
        <dbReference type="ChEBI" id="CHEBI:456216"/>
        <dbReference type="EC" id="2.7.11.1"/>
    </reaction>
</comment>
<feature type="domain" description="Protein kinase" evidence="16">
    <location>
        <begin position="105"/>
        <end position="394"/>
    </location>
</feature>
<dbReference type="PANTHER" id="PTHR40787">
    <property type="entry name" value="SECRETED PROTEIN"/>
    <property type="match status" value="1"/>
</dbReference>
<feature type="region of interest" description="Disordered" evidence="15">
    <location>
        <begin position="1168"/>
        <end position="1194"/>
    </location>
</feature>
<dbReference type="EMBL" id="JAHCVI010000002">
    <property type="protein sequence ID" value="KAG7288930.1"/>
    <property type="molecule type" value="Genomic_DNA"/>
</dbReference>
<dbReference type="InterPro" id="IPR011009">
    <property type="entry name" value="Kinase-like_dom_sf"/>
</dbReference>
<evidence type="ECO:0000256" key="12">
    <source>
        <dbReference type="ARBA" id="ARBA00047899"/>
    </source>
</evidence>
<dbReference type="Gene3D" id="1.10.510.10">
    <property type="entry name" value="Transferase(Phosphotransferase) domain 1"/>
    <property type="match status" value="1"/>
</dbReference>
<feature type="compositionally biased region" description="Basic and acidic residues" evidence="15">
    <location>
        <begin position="1463"/>
        <end position="1473"/>
    </location>
</feature>
<evidence type="ECO:0000256" key="15">
    <source>
        <dbReference type="SAM" id="MobiDB-lite"/>
    </source>
</evidence>
<dbReference type="Pfam" id="PF08314">
    <property type="entry name" value="Sec39"/>
    <property type="match status" value="1"/>
</dbReference>
<dbReference type="PANTHER" id="PTHR40787:SF3">
    <property type="entry name" value="PROTEIN TRANSPORT PROTEIN SEC39"/>
    <property type="match status" value="1"/>
</dbReference>
<feature type="coiled-coil region" evidence="14">
    <location>
        <begin position="1269"/>
        <end position="1325"/>
    </location>
</feature>
<evidence type="ECO:0000256" key="4">
    <source>
        <dbReference type="ARBA" id="ARBA00012513"/>
    </source>
</evidence>
<feature type="region of interest" description="Disordered" evidence="15">
    <location>
        <begin position="1485"/>
        <end position="1505"/>
    </location>
</feature>
<dbReference type="Proteomes" id="UP001197093">
    <property type="component" value="Unassembled WGS sequence"/>
</dbReference>
<gene>
    <name evidence="17" type="ORF">NEMBOFW57_005290</name>
</gene>
<keyword evidence="14" id="KW-0175">Coiled coil</keyword>
<evidence type="ECO:0000256" key="6">
    <source>
        <dbReference type="ARBA" id="ARBA00019973"/>
    </source>
</evidence>
<evidence type="ECO:0000313" key="18">
    <source>
        <dbReference type="Proteomes" id="UP001197093"/>
    </source>
</evidence>
<evidence type="ECO:0000256" key="14">
    <source>
        <dbReference type="SAM" id="Coils"/>
    </source>
</evidence>
<reference evidence="17" key="1">
    <citation type="submission" date="2023-02" db="EMBL/GenBank/DDBJ databases">
        <authorList>
            <person name="Palmer J.M."/>
        </authorList>
    </citation>
    <scope>NUCLEOTIDE SEQUENCE</scope>
    <source>
        <strain evidence="17">FW57</strain>
    </source>
</reference>
<dbReference type="PROSITE" id="PS50011">
    <property type="entry name" value="PROTEIN_KINASE_DOM"/>
    <property type="match status" value="1"/>
</dbReference>
<evidence type="ECO:0000256" key="10">
    <source>
        <dbReference type="ARBA" id="ARBA00030980"/>
    </source>
</evidence>
<evidence type="ECO:0000256" key="5">
    <source>
        <dbReference type="ARBA" id="ARBA00013948"/>
    </source>
</evidence>
<dbReference type="SMART" id="SM00220">
    <property type="entry name" value="S_TKc"/>
    <property type="match status" value="1"/>
</dbReference>
<feature type="compositionally biased region" description="Low complexity" evidence="15">
    <location>
        <begin position="1492"/>
        <end position="1505"/>
    </location>
</feature>
<evidence type="ECO:0000256" key="9">
    <source>
        <dbReference type="ARBA" id="ARBA00022927"/>
    </source>
</evidence>
<dbReference type="GO" id="GO:0006890">
    <property type="term" value="P:retrograde vesicle-mediated transport, Golgi to endoplasmic reticulum"/>
    <property type="evidence" value="ECO:0007669"/>
    <property type="project" value="InterPro"/>
</dbReference>
<feature type="compositionally biased region" description="Gly residues" evidence="15">
    <location>
        <begin position="1428"/>
        <end position="1437"/>
    </location>
</feature>
<proteinExistence type="predicted"/>
<evidence type="ECO:0000256" key="8">
    <source>
        <dbReference type="ARBA" id="ARBA00022824"/>
    </source>
</evidence>
<evidence type="ECO:0000256" key="7">
    <source>
        <dbReference type="ARBA" id="ARBA00022448"/>
    </source>
</evidence>
<dbReference type="InterPro" id="IPR008266">
    <property type="entry name" value="Tyr_kinase_AS"/>
</dbReference>
<protein>
    <recommendedName>
        <fullName evidence="6">EKC/KEOPS complex subunit BUD32</fullName>
        <ecNumber evidence="4">2.7.11.1</ecNumber>
    </recommendedName>
    <alternativeName>
        <fullName evidence="10 11">Atypical Serine/threonine protein kinase BUD32</fullName>
    </alternativeName>
    <alternativeName>
        <fullName evidence="5">EKC/KEOPS complex subunit bud32</fullName>
    </alternativeName>
</protein>
<keyword evidence="9" id="KW-0653">Protein transport</keyword>
<sequence>MISEDARFVGKEGILCGDATFWVYDLDQRRYLSVTTRPPRASHDDEPGVFRAEWDSLQDEAKRLVAENIDRVAGDVVGINVDDSGNLAFVAETEFDANLSTYYPPLEEYQLPKDTINTVLRSELTELDRLSAHVDLVALAGVGELAFKYQHHSQGFDTMWQQIQIHARLPRHPNILPLDRLVLDEITGTRVVGFVTPFIAGGDLDEDKQRPFKLKHLKQLIQAVDDLNYKFGIVHHDIAPRNIFIHPTTDVLILFDFSIAVKLGYRPGLIPRGALLELKERNDVKGVVLTVHEILTRDSRYKDAQLHYLDDEADLLASREKWVKHPDVELEAGVDATDYYDELKRWVAARRERPITSYTEASEPIDWPMEMPKPPRLPISYTREQAKEHDLPYIEWVRPRSAHLDRSRRLLATGKYADEADGTGAAGKNDVAEPAPKDATETKPSPQSGNSLVESDGGAETDVAPIHSIGAALPDLGDKLQGQRLEPTPNPAQENIKRVENSDKGELCDTMTPKKRSRSLSPVSTPTMALLLSPAKLVLLAVHCAVNGDIDSLTTLAARHGAILRKDLLLRILLTYLPETLPSNQYVEFIQQLENSSFPDTASHEVDCSPVEGIAEDDAAKKVRKLRLLSLASTEAPEETADDPVTLFLLRRAYKVDEDAGLLDELPALLLPFLHHSPCIRTLLISTILPLLRRNCEYYPQEPISYTLHGFQQLPDRVAVNLLLSQTGTREADLALVGRDLRGLITPWLCEERRWKHGKHNTDSSEDTSSEGPQNPCPGWDEVLRWLTTQASKNWKVAVSAVQQWDGARDADIAGWGNPDQIASHLAYLRESYLQAALASAYLIPETSFEALDGAYSILAKVAHLYGLEPISPLASELAVLPPLAEQITESIMSSKNVAYMRNDLLAPINPLTTPDEASAAFLQASILSAHILTKAGCPCTVRRAGELALLQDEREQKAEAAKLIHALSNNGPKTDDKFWLKARSEVLWLRDWGTEDSWSAEGLPCGVFSQVKRDFLEVEILRALLSNTRYTLARSIYEDAPDQPLDPKLLKDTIYATAMTAYDNASNPNRTRGGLKKCDDIIKAFPKTIQRSDPQAKRLEALLQATHSLSDYRLVLKQGEPFTPVVLRVHTDPISIISKILEQNPKSYTHLHDLLTLGNRMVEAGLPTHTSKAPSASSQTETPEEPPRHPTPAERRITAMCINAALAEDDFETAYSYVVNRLPASVTTSDQDDYSWKAALQAGKYRRTAPHPHAHLSHHRATSSGSGMASANADVRHLEQRIECLATALRIAPRATLQEIVNAFRRAEEELEVLVREEEAQEDEWDARGDAIGMPGAFAAPAAAAAAKPAGAVSQPRRQSRRASRDAEDAAAPMSLFDLSRASVLSAQRNLSALSGLQRSAGAGLGRLTSAVGVGGGGGGGGGGYGDAGSVSGGGRSSMDMPPLSATGSVTSTGSGGEATDEMGKRVRKRDQLREAAMGTLVSGVGWLVGAPAPQQQQQHPGRE</sequence>
<evidence type="ECO:0000259" key="16">
    <source>
        <dbReference type="PROSITE" id="PS50011"/>
    </source>
</evidence>
<dbReference type="InterPro" id="IPR013244">
    <property type="entry name" value="Sec39_domain"/>
</dbReference>
<comment type="function">
    <text evidence="1">Component of the EKC/KEOPS complex that is required for the formation of a threonylcarbamoyl group on adenosine at position 37 (t(6)A37) in tRNAs that read codons beginning with adenine. The complex is probably involved in the transfer of the threonylcarbamoyl moiety of threonylcarbamoyl-AMP (TC-AMP) to the N6 group of A37. BUD32 has ATPase activity in the context of the EKC/KEOPS complex and likely plays a supporting role to the catalytic subunit KAE1. The EKC/KEOPS complex also promotes both telomere uncapping and telomere elongation. The complex is required for efficient recruitment of transcriptional coactivators.</text>
</comment>
<feature type="compositionally biased region" description="Basic and acidic residues" evidence="15">
    <location>
        <begin position="495"/>
        <end position="507"/>
    </location>
</feature>
<name>A0AAD4I041_9PEZI</name>
<dbReference type="GO" id="GO:0004674">
    <property type="term" value="F:protein serine/threonine kinase activity"/>
    <property type="evidence" value="ECO:0007669"/>
    <property type="project" value="UniProtKB-EC"/>
</dbReference>
<dbReference type="InterPro" id="IPR000719">
    <property type="entry name" value="Prot_kinase_dom"/>
</dbReference>
<feature type="region of interest" description="Disordered" evidence="15">
    <location>
        <begin position="758"/>
        <end position="778"/>
    </location>
</feature>